<dbReference type="EMBL" id="JADFTT010000286">
    <property type="protein sequence ID" value="KAG5763789.1"/>
    <property type="molecule type" value="Genomic_DNA"/>
</dbReference>
<comment type="caution">
    <text evidence="3">The sequence shown here is derived from an EMBL/GenBank/DDBJ whole genome shotgun (WGS) entry which is preliminary data.</text>
</comment>
<gene>
    <name evidence="3" type="ORF">H9Q72_008137</name>
</gene>
<sequence length="204" mass="23072">MADLDIREPQNSFETIREGIIQRLKLEAQCKALEEGLSESEDHVKKLEARIAEMEADHEGLMKLLAEKDALIERYSALMSETLDKTVQRERQDLRDVEAKVFSALDQLDLEMSKMGLEQQGLSDSGTRLFRAKGPGLVRQGAIVPGTSTSDRSRPRNGWRVTVPRLLRQDAQMYGREDDEGSPESDSLLEMARQVTFQKPRLGN</sequence>
<dbReference type="OrthoDB" id="5086298at2759"/>
<evidence type="ECO:0000256" key="2">
    <source>
        <dbReference type="SAM" id="MobiDB-lite"/>
    </source>
</evidence>
<accession>A0A9P7L418</accession>
<name>A0A9P7L418_9HYPO</name>
<keyword evidence="1" id="KW-0175">Coiled coil</keyword>
<reference evidence="3" key="1">
    <citation type="journal article" date="2020" name="bioRxiv">
        <title>Historical genomics reveals the evolutionary mechanisms behind multiple outbreaks of the host-specific coffee wilt pathogen Fusarium xylarioides.</title>
        <authorList>
            <person name="Peck D."/>
            <person name="Nowell R.W."/>
            <person name="Flood J."/>
            <person name="Ryan M.J."/>
            <person name="Barraclough T.G."/>
        </authorList>
    </citation>
    <scope>NUCLEOTIDE SEQUENCE</scope>
    <source>
        <strain evidence="3">IMI 127659i</strain>
    </source>
</reference>
<reference evidence="3" key="2">
    <citation type="submission" date="2020-10" db="EMBL/GenBank/DDBJ databases">
        <authorList>
            <person name="Peck L.D."/>
            <person name="Nowell R.W."/>
            <person name="Flood J."/>
            <person name="Ryan M.J."/>
            <person name="Barraclough T.G."/>
        </authorList>
    </citation>
    <scope>NUCLEOTIDE SEQUENCE</scope>
    <source>
        <strain evidence="3">IMI 127659i</strain>
    </source>
</reference>
<dbReference type="Proteomes" id="UP000750502">
    <property type="component" value="Unassembled WGS sequence"/>
</dbReference>
<organism evidence="3 4">
    <name type="scientific">Fusarium xylarioides</name>
    <dbReference type="NCBI Taxonomy" id="221167"/>
    <lineage>
        <taxon>Eukaryota</taxon>
        <taxon>Fungi</taxon>
        <taxon>Dikarya</taxon>
        <taxon>Ascomycota</taxon>
        <taxon>Pezizomycotina</taxon>
        <taxon>Sordariomycetes</taxon>
        <taxon>Hypocreomycetidae</taxon>
        <taxon>Hypocreales</taxon>
        <taxon>Nectriaceae</taxon>
        <taxon>Fusarium</taxon>
        <taxon>Fusarium fujikuroi species complex</taxon>
    </lineage>
</organism>
<evidence type="ECO:0000313" key="3">
    <source>
        <dbReference type="EMBL" id="KAG5763789.1"/>
    </source>
</evidence>
<protein>
    <submittedName>
        <fullName evidence="3">Uncharacterized protein</fullName>
    </submittedName>
</protein>
<keyword evidence="4" id="KW-1185">Reference proteome</keyword>
<evidence type="ECO:0000256" key="1">
    <source>
        <dbReference type="SAM" id="Coils"/>
    </source>
</evidence>
<dbReference type="AlphaFoldDB" id="A0A9P7L418"/>
<feature type="coiled-coil region" evidence="1">
    <location>
        <begin position="23"/>
        <end position="100"/>
    </location>
</feature>
<proteinExistence type="predicted"/>
<feature type="region of interest" description="Disordered" evidence="2">
    <location>
        <begin position="140"/>
        <end position="204"/>
    </location>
</feature>
<evidence type="ECO:0000313" key="4">
    <source>
        <dbReference type="Proteomes" id="UP000750502"/>
    </source>
</evidence>